<feature type="transmembrane region" description="Helical" evidence="1">
    <location>
        <begin position="483"/>
        <end position="504"/>
    </location>
</feature>
<protein>
    <submittedName>
        <fullName evidence="2">Multidrug transporter AcrB</fullName>
    </submittedName>
</protein>
<dbReference type="GO" id="GO:0005886">
    <property type="term" value="C:plasma membrane"/>
    <property type="evidence" value="ECO:0007669"/>
    <property type="project" value="TreeGrafter"/>
</dbReference>
<dbReference type="Gene3D" id="3.30.70.1320">
    <property type="entry name" value="Multidrug efflux transporter AcrB pore domain like"/>
    <property type="match status" value="1"/>
</dbReference>
<evidence type="ECO:0000313" key="3">
    <source>
        <dbReference type="Proteomes" id="UP000266091"/>
    </source>
</evidence>
<feature type="transmembrane region" description="Helical" evidence="1">
    <location>
        <begin position="552"/>
        <end position="573"/>
    </location>
</feature>
<keyword evidence="1" id="KW-1133">Transmembrane helix</keyword>
<feature type="transmembrane region" description="Helical" evidence="1">
    <location>
        <begin position="981"/>
        <end position="1006"/>
    </location>
</feature>
<keyword evidence="3" id="KW-1185">Reference proteome</keyword>
<dbReference type="Pfam" id="PF00873">
    <property type="entry name" value="ACR_tran"/>
    <property type="match status" value="2"/>
</dbReference>
<dbReference type="Gene3D" id="3.30.70.1430">
    <property type="entry name" value="Multidrug efflux transporter AcrB pore domain"/>
    <property type="match status" value="2"/>
</dbReference>
<dbReference type="InterPro" id="IPR001036">
    <property type="entry name" value="Acrflvin-R"/>
</dbReference>
<dbReference type="InterPro" id="IPR027463">
    <property type="entry name" value="AcrB_DN_DC_subdom"/>
</dbReference>
<reference evidence="2 3" key="1">
    <citation type="journal article" date="2018" name="Int. J. Syst. Evol. Microbiol.">
        <title>Mesosutterella multiformis gen. nov., sp. nov., a member of the family Sutterellaceae and Sutterella megalosphaeroides sp. nov., isolated from human faeces.</title>
        <authorList>
            <person name="Sakamoto M."/>
            <person name="Ikeyama N."/>
            <person name="Kunihiro T."/>
            <person name="Iino T."/>
            <person name="Yuki M."/>
            <person name="Ohkuma M."/>
        </authorList>
    </citation>
    <scope>NUCLEOTIDE SEQUENCE [LARGE SCALE GENOMIC DNA]</scope>
    <source>
        <strain evidence="2 3">4NBBH2</strain>
    </source>
</reference>
<feature type="transmembrane region" description="Helical" evidence="1">
    <location>
        <begin position="354"/>
        <end position="373"/>
    </location>
</feature>
<dbReference type="GO" id="GO:0042910">
    <property type="term" value="F:xenobiotic transmembrane transporter activity"/>
    <property type="evidence" value="ECO:0007669"/>
    <property type="project" value="TreeGrafter"/>
</dbReference>
<dbReference type="SUPFAM" id="SSF82693">
    <property type="entry name" value="Multidrug efflux transporter AcrB pore domain, PN1, PN2, PC1 and PC2 subdomains"/>
    <property type="match status" value="2"/>
</dbReference>
<dbReference type="Proteomes" id="UP000266091">
    <property type="component" value="Unassembled WGS sequence"/>
</dbReference>
<name>A0A388S9F4_9BURK</name>
<comment type="caution">
    <text evidence="2">The sequence shown here is derived from an EMBL/GenBank/DDBJ whole genome shotgun (WGS) entry which is preliminary data.</text>
</comment>
<dbReference type="SUPFAM" id="SSF82714">
    <property type="entry name" value="Multidrug efflux transporter AcrB TolC docking domain, DN and DC subdomains"/>
    <property type="match status" value="2"/>
</dbReference>
<feature type="transmembrane region" description="Helical" evidence="1">
    <location>
        <begin position="378"/>
        <end position="395"/>
    </location>
</feature>
<dbReference type="Gene3D" id="3.30.2090.10">
    <property type="entry name" value="Multidrug efflux transporter AcrB TolC docking domain, DN and DC subdomains"/>
    <property type="match status" value="2"/>
</dbReference>
<dbReference type="PANTHER" id="PTHR32063:SF16">
    <property type="entry name" value="CATION EFFLUX SYSTEM (ACRB_ACRD_ACRF FAMILY)"/>
    <property type="match status" value="1"/>
</dbReference>
<evidence type="ECO:0000313" key="2">
    <source>
        <dbReference type="EMBL" id="GBO92876.1"/>
    </source>
</evidence>
<proteinExistence type="predicted"/>
<feature type="transmembrane region" description="Helical" evidence="1">
    <location>
        <begin position="1027"/>
        <end position="1046"/>
    </location>
</feature>
<keyword evidence="1" id="KW-0812">Transmembrane</keyword>
<feature type="transmembrane region" description="Helical" evidence="1">
    <location>
        <begin position="929"/>
        <end position="948"/>
    </location>
</feature>
<dbReference type="RefSeq" id="WP_116269375.1">
    <property type="nucleotide sequence ID" value="NZ_BGZJ01000001.1"/>
</dbReference>
<feature type="transmembrane region" description="Helical" evidence="1">
    <location>
        <begin position="1058"/>
        <end position="1080"/>
    </location>
</feature>
<dbReference type="PRINTS" id="PR00702">
    <property type="entry name" value="ACRIFLAVINRP"/>
</dbReference>
<keyword evidence="1" id="KW-0472">Membrane</keyword>
<sequence>MSKPLNLPGRFARWFVDSKLTILIIIASLAAGIIAVLTTPREENPQISMPAAEVIITLPGAKPAEIEDLIVKPAERVINQIPGVDHVFSTAMDSAAVISVQYKVNENKEASLVKLYDRFRSARNEFPKEASDARIISADADDVPILAVTLTGGGYDDYALRRIAERFVEGLTSLKDVSTSYVYDGRTREFEVTMDPKKLASFGIPAEAVRLALKTTNIAAPLGSEAAADTGRTLRYDGFVTSAADLKRLVIASPAGRPVLLQDVADVTDGPSSERTALSRWAPGPASKLAKSAAGEAPSVTFVAAKKKGTNAVVATEAMLGRIHRMQEQFLPKDVHLIITRNDGAKANEAVNSVIGHIAVSIAAVFAITWIFLGFRAACITGITIPLILSLTLFINEAAGLTINRVSLFGFVIALGLLVDDSIVVIENIDRHYAADPTADRATLAARAVSEIGYPTILATFTVMLVFYTLIPSLSGMPKQYFFPIGFMVPTAVFSSLIIAYSVAPWTAKRILKVPDHKEEPSPDGRPKLGKLGHFYYRTAGWLVGNPKRTKIFLAALTLLLILSFLMPAWQFIRPQGISGPVSLFGVETGFLPKDDKNTFNVSLKLADGTPLEVTDRAVRDTEAIVKQIPEVTDVLSWSGMPGVPDFTAMFRGSTQPGSNIGAVRVNLVDKGERHRTSIEIAAKLRKDLKEVSARYPESTIQVVEDPPGPPMRATVLAEIYGNDGEQLRAASEKVRNAFRSTYDMVETTTTEPTDIPEARFEVDQEKASLAGVFPAEAALALRRYTAGETVGYGHAPGERTAQPVILRADYGNKVDPAELGGLTVKNKLGLDVPLSELVRVTHTTAPRPILNKDGTRVVLVGGELGNSVPAYAVLDLNHRLNGMPVGNGDRLATGNLGLTPVRADLSRAPVQLLWDGEIRMTLDCYHDLFIALSAAVMLIFFILVAYYRSFILPAAVMSAIPVCFIGLFPGHWLTGQIFSATSLIGLVTLTGVLVRNSLLIADFVTEYMREGISVREAVLLAGAVRLRPILLTSLSIIFGSIIMLIDPIFGGLGCSFIFGTIASTVFTMALTPVMLYWYYTRWPYKEAKDEE</sequence>
<evidence type="ECO:0000256" key="1">
    <source>
        <dbReference type="SAM" id="Phobius"/>
    </source>
</evidence>
<dbReference type="OrthoDB" id="9042683at2"/>
<dbReference type="Gene3D" id="3.30.70.1440">
    <property type="entry name" value="Multidrug efflux transporter AcrB pore domain"/>
    <property type="match status" value="1"/>
</dbReference>
<dbReference type="EMBL" id="BGZJ01000001">
    <property type="protein sequence ID" value="GBO92876.1"/>
    <property type="molecule type" value="Genomic_DNA"/>
</dbReference>
<feature type="transmembrane region" description="Helical" evidence="1">
    <location>
        <begin position="452"/>
        <end position="471"/>
    </location>
</feature>
<gene>
    <name evidence="2" type="ORF">MESMUL_02300</name>
</gene>
<dbReference type="Gene3D" id="1.20.1640.10">
    <property type="entry name" value="Multidrug efflux transporter AcrB transmembrane domain"/>
    <property type="match status" value="2"/>
</dbReference>
<dbReference type="PANTHER" id="PTHR32063">
    <property type="match status" value="1"/>
</dbReference>
<accession>A0A388S9F4</accession>
<feature type="transmembrane region" description="Helical" evidence="1">
    <location>
        <begin position="955"/>
        <end position="975"/>
    </location>
</feature>
<feature type="transmembrane region" description="Helical" evidence="1">
    <location>
        <begin position="20"/>
        <end position="39"/>
    </location>
</feature>
<dbReference type="SUPFAM" id="SSF82866">
    <property type="entry name" value="Multidrug efflux transporter AcrB transmembrane domain"/>
    <property type="match status" value="2"/>
</dbReference>
<dbReference type="AlphaFoldDB" id="A0A388S9F4"/>
<organism evidence="2 3">
    <name type="scientific">Mesosutterella multiformis</name>
    <dbReference type="NCBI Taxonomy" id="2259133"/>
    <lineage>
        <taxon>Bacteria</taxon>
        <taxon>Pseudomonadati</taxon>
        <taxon>Pseudomonadota</taxon>
        <taxon>Betaproteobacteria</taxon>
        <taxon>Burkholderiales</taxon>
        <taxon>Sutterellaceae</taxon>
        <taxon>Mesosutterella</taxon>
    </lineage>
</organism>